<dbReference type="InterPro" id="IPR011990">
    <property type="entry name" value="TPR-like_helical_dom_sf"/>
</dbReference>
<reference evidence="1" key="1">
    <citation type="submission" date="2018-06" db="EMBL/GenBank/DDBJ databases">
        <authorList>
            <person name="Zhirakovskaya E."/>
        </authorList>
    </citation>
    <scope>NUCLEOTIDE SEQUENCE</scope>
</reference>
<dbReference type="SMART" id="SM00028">
    <property type="entry name" value="TPR"/>
    <property type="match status" value="3"/>
</dbReference>
<dbReference type="SUPFAM" id="SSF48452">
    <property type="entry name" value="TPR-like"/>
    <property type="match status" value="1"/>
</dbReference>
<evidence type="ECO:0000313" key="1">
    <source>
        <dbReference type="EMBL" id="VAW18697.1"/>
    </source>
</evidence>
<feature type="non-terminal residue" evidence="1">
    <location>
        <position position="1"/>
    </location>
</feature>
<sequence length="165" mass="19014">HKLLSGIYYFQGVADQKLSRFDDSISKFDQVLLQNNESYTAPSLLGKAVSLNKLKKYDLAKEIFNQVILNYADDNTMSMRARFELAYIEQENNNLDAASKLYMLIAVLYDDEYYSPESLLRAGQLFEQLNKKSNALKVYEEILQKYASSHAVSQARKKYDQLKAL</sequence>
<accession>A0A3B0TZ19</accession>
<dbReference type="Pfam" id="PF13174">
    <property type="entry name" value="TPR_6"/>
    <property type="match status" value="2"/>
</dbReference>
<name>A0A3B0TZ19_9ZZZZ</name>
<gene>
    <name evidence="1" type="ORF">MNBD_BACTEROID05-59</name>
</gene>
<dbReference type="EMBL" id="UOEN01000429">
    <property type="protein sequence ID" value="VAW18697.1"/>
    <property type="molecule type" value="Genomic_DNA"/>
</dbReference>
<protein>
    <submittedName>
        <fullName evidence="1">Uncharacterized protein</fullName>
    </submittedName>
</protein>
<proteinExistence type="predicted"/>
<dbReference type="InterPro" id="IPR019734">
    <property type="entry name" value="TPR_rpt"/>
</dbReference>
<organism evidence="1">
    <name type="scientific">hydrothermal vent metagenome</name>
    <dbReference type="NCBI Taxonomy" id="652676"/>
    <lineage>
        <taxon>unclassified sequences</taxon>
        <taxon>metagenomes</taxon>
        <taxon>ecological metagenomes</taxon>
    </lineage>
</organism>
<dbReference type="AlphaFoldDB" id="A0A3B0TZ19"/>
<dbReference type="Gene3D" id="1.25.40.10">
    <property type="entry name" value="Tetratricopeptide repeat domain"/>
    <property type="match status" value="2"/>
</dbReference>